<keyword evidence="1" id="KW-1133">Transmembrane helix</keyword>
<evidence type="ECO:0000313" key="3">
    <source>
        <dbReference type="Proteomes" id="UP000602510"/>
    </source>
</evidence>
<evidence type="ECO:0000256" key="1">
    <source>
        <dbReference type="SAM" id="Phobius"/>
    </source>
</evidence>
<comment type="caution">
    <text evidence="2">The sequence shown here is derived from an EMBL/GenBank/DDBJ whole genome shotgun (WGS) entry which is preliminary data.</text>
</comment>
<organism evidence="2 3">
    <name type="scientific">Phytophthora infestans</name>
    <name type="common">Potato late blight agent</name>
    <name type="synonym">Botrytis infestans</name>
    <dbReference type="NCBI Taxonomy" id="4787"/>
    <lineage>
        <taxon>Eukaryota</taxon>
        <taxon>Sar</taxon>
        <taxon>Stramenopiles</taxon>
        <taxon>Oomycota</taxon>
        <taxon>Peronosporomycetes</taxon>
        <taxon>Peronosporales</taxon>
        <taxon>Peronosporaceae</taxon>
        <taxon>Phytophthora</taxon>
    </lineage>
</organism>
<gene>
    <name evidence="2" type="ORF">GN244_ATG14198</name>
</gene>
<accession>A0A833SNE8</accession>
<dbReference type="Proteomes" id="UP000602510">
    <property type="component" value="Unassembled WGS sequence"/>
</dbReference>
<keyword evidence="3" id="KW-1185">Reference proteome</keyword>
<proteinExistence type="predicted"/>
<keyword evidence="1" id="KW-0812">Transmembrane</keyword>
<sequence>MAVQCDYSKRSLFHSIDQGRQLFSTLAVDYHTGQTNGAPLRWPTISTPDGRRALHLCWSVCPSLALLLIVAAASSTDASYLRKLGGTTIATNVKTYAAYDDYAPAMLAAVNKQRATKGLSPVPQQQAAHRCSASLG</sequence>
<feature type="transmembrane region" description="Helical" evidence="1">
    <location>
        <begin position="53"/>
        <end position="73"/>
    </location>
</feature>
<evidence type="ECO:0000313" key="2">
    <source>
        <dbReference type="EMBL" id="KAF4033883.1"/>
    </source>
</evidence>
<dbReference type="EMBL" id="WSZM01000401">
    <property type="protein sequence ID" value="KAF4033883.1"/>
    <property type="molecule type" value="Genomic_DNA"/>
</dbReference>
<protein>
    <submittedName>
        <fullName evidence="2">Uncharacterized protein</fullName>
    </submittedName>
</protein>
<dbReference type="AlphaFoldDB" id="A0A833SNE8"/>
<name>A0A833SNE8_PHYIN</name>
<reference evidence="2" key="1">
    <citation type="submission" date="2020-04" db="EMBL/GenBank/DDBJ databases">
        <title>Hybrid Assembly of Korean Phytophthora infestans isolates.</title>
        <authorList>
            <person name="Prokchorchik M."/>
            <person name="Lee Y."/>
            <person name="Seo J."/>
            <person name="Cho J.-H."/>
            <person name="Park Y.-E."/>
            <person name="Jang D.-C."/>
            <person name="Im J.-S."/>
            <person name="Choi J.-G."/>
            <person name="Park H.-J."/>
            <person name="Lee G.-B."/>
            <person name="Lee Y.-G."/>
            <person name="Hong S.-Y."/>
            <person name="Cho K."/>
            <person name="Sohn K.H."/>
        </authorList>
    </citation>
    <scope>NUCLEOTIDE SEQUENCE</scope>
    <source>
        <strain evidence="2">KR_1_A1</strain>
    </source>
</reference>
<keyword evidence="1" id="KW-0472">Membrane</keyword>